<evidence type="ECO:0000256" key="3">
    <source>
        <dbReference type="ARBA" id="ARBA00012856"/>
    </source>
</evidence>
<dbReference type="GO" id="GO:0004146">
    <property type="term" value="F:dihydrofolate reductase activity"/>
    <property type="evidence" value="ECO:0007669"/>
    <property type="project" value="UniProtKB-EC"/>
</dbReference>
<comment type="catalytic activity">
    <reaction evidence="7">
        <text>(6S)-5,6,7,8-tetrahydrofolate + NADP(+) = 7,8-dihydrofolate + NADPH + H(+)</text>
        <dbReference type="Rhea" id="RHEA:15009"/>
        <dbReference type="ChEBI" id="CHEBI:15378"/>
        <dbReference type="ChEBI" id="CHEBI:57451"/>
        <dbReference type="ChEBI" id="CHEBI:57453"/>
        <dbReference type="ChEBI" id="CHEBI:57783"/>
        <dbReference type="ChEBI" id="CHEBI:58349"/>
        <dbReference type="EC" id="1.5.1.3"/>
    </reaction>
</comment>
<comment type="function">
    <text evidence="7">Key enzyme in folate metabolism. Catalyzes an essential reaction for de novo glycine and purine synthesis, and for DNA precursor synthesis.</text>
</comment>
<dbReference type="GO" id="GO:0006730">
    <property type="term" value="P:one-carbon metabolic process"/>
    <property type="evidence" value="ECO:0007669"/>
    <property type="project" value="UniProtKB-KW"/>
</dbReference>
<comment type="pathway">
    <text evidence="1 7">Cofactor biosynthesis; tetrahydrofolate biosynthesis; 5,6,7,8-tetrahydrofolate from 7,8-dihydrofolate: step 1/1.</text>
</comment>
<dbReference type="SUPFAM" id="SSF53597">
    <property type="entry name" value="Dihydrofolate reductase-like"/>
    <property type="match status" value="1"/>
</dbReference>
<dbReference type="PRINTS" id="PR00070">
    <property type="entry name" value="DHFR"/>
</dbReference>
<name>A0A2K9LUU2_SPISQ</name>
<dbReference type="InterPro" id="IPR024072">
    <property type="entry name" value="DHFR-like_dom_sf"/>
</dbReference>
<keyword evidence="4 7" id="KW-0554">One-carbon metabolism</keyword>
<dbReference type="InterPro" id="IPR001796">
    <property type="entry name" value="DHFR_dom"/>
</dbReference>
<evidence type="ECO:0000256" key="1">
    <source>
        <dbReference type="ARBA" id="ARBA00004903"/>
    </source>
</evidence>
<organism evidence="10 11">
    <name type="scientific">Spiroplasma monobiae MQ-1</name>
    <dbReference type="NCBI Taxonomy" id="1336748"/>
    <lineage>
        <taxon>Bacteria</taxon>
        <taxon>Bacillati</taxon>
        <taxon>Mycoplasmatota</taxon>
        <taxon>Mollicutes</taxon>
        <taxon>Entomoplasmatales</taxon>
        <taxon>Spiroplasmataceae</taxon>
        <taxon>Spiroplasma</taxon>
    </lineage>
</organism>
<dbReference type="EMBL" id="CP025543">
    <property type="protein sequence ID" value="AUM62823.1"/>
    <property type="molecule type" value="Genomic_DNA"/>
</dbReference>
<evidence type="ECO:0000256" key="4">
    <source>
        <dbReference type="ARBA" id="ARBA00022563"/>
    </source>
</evidence>
<dbReference type="PROSITE" id="PS51330">
    <property type="entry name" value="DHFR_2"/>
    <property type="match status" value="1"/>
</dbReference>
<dbReference type="PANTHER" id="PTHR48069">
    <property type="entry name" value="DIHYDROFOLATE REDUCTASE"/>
    <property type="match status" value="1"/>
</dbReference>
<dbReference type="Proteomes" id="UP000234790">
    <property type="component" value="Chromosome"/>
</dbReference>
<dbReference type="EC" id="1.5.1.3" evidence="3 7"/>
<keyword evidence="5 7" id="KW-0521">NADP</keyword>
<dbReference type="PIRSF" id="PIRSF000194">
    <property type="entry name" value="DHFR"/>
    <property type="match status" value="1"/>
</dbReference>
<dbReference type="InterPro" id="IPR012259">
    <property type="entry name" value="DHFR"/>
</dbReference>
<protein>
    <recommendedName>
        <fullName evidence="3 7">Dihydrofolate reductase</fullName>
        <ecNumber evidence="3 7">1.5.1.3</ecNumber>
    </recommendedName>
</protein>
<evidence type="ECO:0000256" key="5">
    <source>
        <dbReference type="ARBA" id="ARBA00022857"/>
    </source>
</evidence>
<evidence type="ECO:0000256" key="2">
    <source>
        <dbReference type="ARBA" id="ARBA00009539"/>
    </source>
</evidence>
<accession>A0A2K9LUU2</accession>
<evidence type="ECO:0000313" key="11">
    <source>
        <dbReference type="Proteomes" id="UP000234790"/>
    </source>
</evidence>
<dbReference type="AlphaFoldDB" id="A0A2K9LUU2"/>
<dbReference type="Pfam" id="PF00186">
    <property type="entry name" value="DHFR_1"/>
    <property type="match status" value="1"/>
</dbReference>
<dbReference type="PROSITE" id="PS00075">
    <property type="entry name" value="DHFR_1"/>
    <property type="match status" value="1"/>
</dbReference>
<keyword evidence="11" id="KW-1185">Reference proteome</keyword>
<gene>
    <name evidence="10" type="primary">dfrA</name>
    <name evidence="10" type="ORF">SMONO_v1c05740</name>
</gene>
<evidence type="ECO:0000259" key="9">
    <source>
        <dbReference type="PROSITE" id="PS51330"/>
    </source>
</evidence>
<dbReference type="GO" id="GO:0005829">
    <property type="term" value="C:cytosol"/>
    <property type="evidence" value="ECO:0007669"/>
    <property type="project" value="TreeGrafter"/>
</dbReference>
<evidence type="ECO:0000256" key="7">
    <source>
        <dbReference type="PIRNR" id="PIRNR000194"/>
    </source>
</evidence>
<dbReference type="GO" id="GO:0046655">
    <property type="term" value="P:folic acid metabolic process"/>
    <property type="evidence" value="ECO:0007669"/>
    <property type="project" value="TreeGrafter"/>
</dbReference>
<dbReference type="PANTHER" id="PTHR48069:SF3">
    <property type="entry name" value="DIHYDROFOLATE REDUCTASE"/>
    <property type="match status" value="1"/>
</dbReference>
<comment type="similarity">
    <text evidence="2 7 8">Belongs to the dihydrofolate reductase family.</text>
</comment>
<dbReference type="GO" id="GO:0046654">
    <property type="term" value="P:tetrahydrofolate biosynthetic process"/>
    <property type="evidence" value="ECO:0007669"/>
    <property type="project" value="UniProtKB-UniPathway"/>
</dbReference>
<sequence length="156" mass="18268">MISLIWAQTKEGVIGKNNSLPWNIKEEMQHFINYTRGKTVLMGRNTWESLSLKPLPNRKNILITSRELEKSYNNLELSKELETVLDAYKNIDEELIVIGGSKIYQSALNFADKLVISIIKQNYDGDTYAPKFDTSVFKLSKEEDFEEFTTYYYERY</sequence>
<evidence type="ECO:0000313" key="10">
    <source>
        <dbReference type="EMBL" id="AUM62823.1"/>
    </source>
</evidence>
<evidence type="ECO:0000256" key="8">
    <source>
        <dbReference type="RuleBase" id="RU004474"/>
    </source>
</evidence>
<dbReference type="GO" id="GO:0050661">
    <property type="term" value="F:NADP binding"/>
    <property type="evidence" value="ECO:0007669"/>
    <property type="project" value="InterPro"/>
</dbReference>
<evidence type="ECO:0000256" key="6">
    <source>
        <dbReference type="ARBA" id="ARBA00023002"/>
    </source>
</evidence>
<reference evidence="10 11" key="1">
    <citation type="submission" date="2017-12" db="EMBL/GenBank/DDBJ databases">
        <title>Complete genome sequence of Spiroplasma monobiae MQ-1 (ATCC 33825).</title>
        <authorList>
            <person name="Tsai Y.-M."/>
            <person name="Lo W.-S."/>
            <person name="Wu P.-S."/>
            <person name="Cho S.-T."/>
            <person name="Kuo C.-H."/>
        </authorList>
    </citation>
    <scope>NUCLEOTIDE SEQUENCE [LARGE SCALE GENOMIC DNA]</scope>
    <source>
        <strain evidence="10 11">MQ-1</strain>
    </source>
</reference>
<dbReference type="Gene3D" id="3.40.430.10">
    <property type="entry name" value="Dihydrofolate Reductase, subunit A"/>
    <property type="match status" value="1"/>
</dbReference>
<feature type="domain" description="DHFR" evidence="9">
    <location>
        <begin position="1"/>
        <end position="156"/>
    </location>
</feature>
<dbReference type="InterPro" id="IPR017925">
    <property type="entry name" value="DHFR_CS"/>
</dbReference>
<keyword evidence="6 7" id="KW-0560">Oxidoreductase</keyword>
<proteinExistence type="inferred from homology"/>
<dbReference type="GO" id="GO:0046452">
    <property type="term" value="P:dihydrofolate metabolic process"/>
    <property type="evidence" value="ECO:0007669"/>
    <property type="project" value="TreeGrafter"/>
</dbReference>
<dbReference type="RefSeq" id="WP_101780874.1">
    <property type="nucleotide sequence ID" value="NZ_CP025543.1"/>
</dbReference>
<dbReference type="OrthoDB" id="9804315at2"/>
<dbReference type="KEGG" id="smoo:SMONO_v1c05740"/>
<dbReference type="CDD" id="cd00209">
    <property type="entry name" value="DHFR"/>
    <property type="match status" value="1"/>
</dbReference>
<dbReference type="UniPathway" id="UPA00077">
    <property type="reaction ID" value="UER00158"/>
</dbReference>